<feature type="domain" description="USP" evidence="2">
    <location>
        <begin position="208"/>
        <end position="478"/>
    </location>
</feature>
<dbReference type="GO" id="GO:0015030">
    <property type="term" value="C:Cajal body"/>
    <property type="evidence" value="ECO:0007669"/>
    <property type="project" value="TreeGrafter"/>
</dbReference>
<dbReference type="InterPro" id="IPR038765">
    <property type="entry name" value="Papain-like_cys_pep_sf"/>
</dbReference>
<evidence type="ECO:0000256" key="1">
    <source>
        <dbReference type="SAM" id="MobiDB-lite"/>
    </source>
</evidence>
<dbReference type="InterPro" id="IPR028889">
    <property type="entry name" value="USP"/>
</dbReference>
<sequence length="1050" mass="117036">MMDYQKIGHGLQVAGIGASALHMVGYLGKGCNSAEIIPDGHCPLCKNKGLLQALRKYRISFQESVSLCENPQCIYPLGFESLSNIIVPIDPKGYPSWGTCRKRKFFETNLVTTPAESCSKPDLVPKGNGENLSGTHSGQPVFSPASQSSFSSTMESTQQEIGLEKEAQEDPPHAFIVQKPFLSNSEPCSSVSKILPQDSNSVSEPQWLQWKNVHALCWLDCILSILVHLETLKIILAGSVLENSSLTHRLLAEYNRATALVNNCERGEHISEVPVDVLSRAESHLNEIRNTVFAQLQPRLQCQLGKKESPVFAFPLILQNDPQIEKFFLHSFSWKFQCLQCGHQVSDRCQKTLTTFTNIIPEWHPLNAVHIAPCNNCNHRTQRRKMVLEKIPSILMMHFVEGLPHNDLMTYSFHFQEDFYQITAVIQYLQEPKHFVAWISNSDGTWLECDDLKGSYCSRHERFGVPPSEVHIVIWEKKPQRVIKELDLQLQKEGAGEVPQKAQPNSSEKHLGDEAVDKAPLICHGEDPLNAHSSDTQDIVGSDKCHSLWGFENFADDDEITLTLVNVTPNSNDKPLEDNKLTEKNLVAETLPQQDPGRVDVSSLLENTYVPLHRGQPNNESTTFIMSALSPNNNRDSPETLPIRTAVAQSNPIPVLNSVGLDPDKLQNNISRKKTLNTVQELPNAVGHTREMAINCQVSAPNCSSQLPCQSKVKPFVTSWLKNLHGKKTSFMPKSVSVCKTESSQKPLQKGAVLNPLVKGPAHFGGFIGKCSQRELKKSAKRALPSLPSTIPPLANNSIEKQIFGSEGTVNSITVTSIVNKLDQAKQSRSRNQNFTAVEKDEDSNANKARQWRIQFRQLLKDKKERLALLEKQANTQLHNRSSPKKSIKEQSQLGSQKENDSLQSLLRELQCQIDIEDGKSLNSPGTSMSQCSSLSYDDILSELLSPATTVASLEHPTEEECKYLEMGGCGIESPVSNEKIEGAQYLEHDYCVPEKESLYGGHPDMLETKSPLKKFNFQSPTEQGILEELLPSSVLNSIMDEFDENLLPL</sequence>
<feature type="compositionally biased region" description="Polar residues" evidence="1">
    <location>
        <begin position="890"/>
        <end position="900"/>
    </location>
</feature>
<dbReference type="GeneID" id="129325851"/>
<keyword evidence="3" id="KW-1185">Reference proteome</keyword>
<accession>A0AA97J2F1</accession>
<dbReference type="PANTHER" id="PTHR15294:SF3">
    <property type="entry name" value="SUMO-SPECIFIC ISOPEPTIDASE USPL1"/>
    <property type="match status" value="1"/>
</dbReference>
<evidence type="ECO:0000259" key="2">
    <source>
        <dbReference type="PROSITE" id="PS50235"/>
    </source>
</evidence>
<dbReference type="RefSeq" id="XP_054829776.1">
    <property type="nucleotide sequence ID" value="XM_054973801.1"/>
</dbReference>
<protein>
    <submittedName>
        <fullName evidence="4">SUMO-specific isopeptidase USPL1 isoform X1</fullName>
    </submittedName>
</protein>
<dbReference type="Pfam" id="PF15499">
    <property type="entry name" value="Peptidase_C98"/>
    <property type="match status" value="1"/>
</dbReference>
<feature type="region of interest" description="Disordered" evidence="1">
    <location>
        <begin position="824"/>
        <end position="847"/>
    </location>
</feature>
<dbReference type="GO" id="GO:0016926">
    <property type="term" value="P:protein desumoylation"/>
    <property type="evidence" value="ECO:0007669"/>
    <property type="project" value="TreeGrafter"/>
</dbReference>
<evidence type="ECO:0000313" key="3">
    <source>
        <dbReference type="Proteomes" id="UP001190640"/>
    </source>
</evidence>
<dbReference type="InterPro" id="IPR028890">
    <property type="entry name" value="Peptidase_C98"/>
</dbReference>
<proteinExistence type="predicted"/>
<reference evidence="4" key="1">
    <citation type="submission" date="2025-08" db="UniProtKB">
        <authorList>
            <consortium name="RefSeq"/>
        </authorList>
    </citation>
    <scope>IDENTIFICATION</scope>
    <source>
        <tissue evidence="4">Blood</tissue>
    </source>
</reference>
<dbReference type="AlphaFoldDB" id="A0AA97J2F1"/>
<dbReference type="PANTHER" id="PTHR15294">
    <property type="entry name" value="RETINOVIN-RELATED"/>
    <property type="match status" value="1"/>
</dbReference>
<dbReference type="KEGG" id="emc:129325851"/>
<dbReference type="InterPro" id="IPR033505">
    <property type="entry name" value="USPL1"/>
</dbReference>
<feature type="compositionally biased region" description="Low complexity" evidence="1">
    <location>
        <begin position="139"/>
        <end position="160"/>
    </location>
</feature>
<feature type="region of interest" description="Disordered" evidence="1">
    <location>
        <begin position="873"/>
        <end position="900"/>
    </location>
</feature>
<evidence type="ECO:0000313" key="4">
    <source>
        <dbReference type="RefSeq" id="XP_054829776.1"/>
    </source>
</evidence>
<feature type="region of interest" description="Disordered" evidence="1">
    <location>
        <begin position="116"/>
        <end position="165"/>
    </location>
</feature>
<dbReference type="InterPro" id="IPR029388">
    <property type="entry name" value="DUF4650"/>
</dbReference>
<dbReference type="Proteomes" id="UP001190640">
    <property type="component" value="Chromosome 3"/>
</dbReference>
<name>A0AA97J2F1_EUBMA</name>
<feature type="compositionally biased region" description="Polar residues" evidence="1">
    <location>
        <begin position="824"/>
        <end position="836"/>
    </location>
</feature>
<dbReference type="PROSITE" id="PS50235">
    <property type="entry name" value="USP_3"/>
    <property type="match status" value="1"/>
</dbReference>
<dbReference type="CTD" id="10208"/>
<dbReference type="GO" id="GO:0032183">
    <property type="term" value="F:SUMO binding"/>
    <property type="evidence" value="ECO:0007669"/>
    <property type="project" value="InterPro"/>
</dbReference>
<dbReference type="GO" id="GO:0030576">
    <property type="term" value="P:Cajal body organization"/>
    <property type="evidence" value="ECO:0007669"/>
    <property type="project" value="InterPro"/>
</dbReference>
<dbReference type="Pfam" id="PF15509">
    <property type="entry name" value="DUF4650"/>
    <property type="match status" value="1"/>
</dbReference>
<dbReference type="SUPFAM" id="SSF54001">
    <property type="entry name" value="Cysteine proteinases"/>
    <property type="match status" value="1"/>
</dbReference>
<gene>
    <name evidence="4" type="primary">USPL1</name>
</gene>
<organism evidence="3 4">
    <name type="scientific">Eublepharis macularius</name>
    <name type="common">Leopard gecko</name>
    <name type="synonym">Cyrtodactylus macularius</name>
    <dbReference type="NCBI Taxonomy" id="481883"/>
    <lineage>
        <taxon>Eukaryota</taxon>
        <taxon>Metazoa</taxon>
        <taxon>Chordata</taxon>
        <taxon>Craniata</taxon>
        <taxon>Vertebrata</taxon>
        <taxon>Euteleostomi</taxon>
        <taxon>Lepidosauria</taxon>
        <taxon>Squamata</taxon>
        <taxon>Bifurcata</taxon>
        <taxon>Gekkota</taxon>
        <taxon>Eublepharidae</taxon>
        <taxon>Eublepharinae</taxon>
        <taxon>Eublepharis</taxon>
    </lineage>
</organism>